<feature type="compositionally biased region" description="Low complexity" evidence="1">
    <location>
        <begin position="272"/>
        <end position="286"/>
    </location>
</feature>
<dbReference type="AlphaFoldDB" id="A0A6A5WSN3"/>
<organism evidence="2 3">
    <name type="scientific">Amniculicola lignicola CBS 123094</name>
    <dbReference type="NCBI Taxonomy" id="1392246"/>
    <lineage>
        <taxon>Eukaryota</taxon>
        <taxon>Fungi</taxon>
        <taxon>Dikarya</taxon>
        <taxon>Ascomycota</taxon>
        <taxon>Pezizomycotina</taxon>
        <taxon>Dothideomycetes</taxon>
        <taxon>Pleosporomycetidae</taxon>
        <taxon>Pleosporales</taxon>
        <taxon>Amniculicolaceae</taxon>
        <taxon>Amniculicola</taxon>
    </lineage>
</organism>
<proteinExistence type="predicted"/>
<feature type="region of interest" description="Disordered" evidence="1">
    <location>
        <begin position="224"/>
        <end position="249"/>
    </location>
</feature>
<sequence length="360" mass="37685">MSTLLDGLASAMLARDTLDALAAAERKGLACRRPSCRARPATGGVGAAAGEAAFSQPGAAMRAGAKGGGLDVVVLSPEMLIKWPTPPGVSSWHAGNASPGVRGRNYSLTAPRLLLWWGALAAAVSTGGRRVSLESEAAKEGDCAYVSASGPLATVLGHRASSEGIGSGSARAIPCPVIRAGPRFNLSGAVAWKLNREPFAIAAAHHRASSRKALDGDHAHAPRCCRPGSQHQHWTTPPTGSPRPRRACAPPFRTPIAFATLPASPTPLGRRPQLSVLTSPTSPSPLGRRTVSPTIRRVIGRRGQGKKAICLLQRSVHSLARIGSAAQLLRVPLAFPSLSHTTQVLWSRLLSRWCFSDNGW</sequence>
<protein>
    <submittedName>
        <fullName evidence="2">Uncharacterized protein</fullName>
    </submittedName>
</protein>
<accession>A0A6A5WSN3</accession>
<evidence type="ECO:0000313" key="3">
    <source>
        <dbReference type="Proteomes" id="UP000799779"/>
    </source>
</evidence>
<dbReference type="EMBL" id="ML977588">
    <property type="protein sequence ID" value="KAF2000566.1"/>
    <property type="molecule type" value="Genomic_DNA"/>
</dbReference>
<gene>
    <name evidence="2" type="ORF">P154DRAFT_575928</name>
</gene>
<evidence type="ECO:0000256" key="1">
    <source>
        <dbReference type="SAM" id="MobiDB-lite"/>
    </source>
</evidence>
<evidence type="ECO:0000313" key="2">
    <source>
        <dbReference type="EMBL" id="KAF2000566.1"/>
    </source>
</evidence>
<dbReference type="Proteomes" id="UP000799779">
    <property type="component" value="Unassembled WGS sequence"/>
</dbReference>
<reference evidence="2" key="1">
    <citation type="journal article" date="2020" name="Stud. Mycol.">
        <title>101 Dothideomycetes genomes: a test case for predicting lifestyles and emergence of pathogens.</title>
        <authorList>
            <person name="Haridas S."/>
            <person name="Albert R."/>
            <person name="Binder M."/>
            <person name="Bloem J."/>
            <person name="Labutti K."/>
            <person name="Salamov A."/>
            <person name="Andreopoulos B."/>
            <person name="Baker S."/>
            <person name="Barry K."/>
            <person name="Bills G."/>
            <person name="Bluhm B."/>
            <person name="Cannon C."/>
            <person name="Castanera R."/>
            <person name="Culley D."/>
            <person name="Daum C."/>
            <person name="Ezra D."/>
            <person name="Gonzalez J."/>
            <person name="Henrissat B."/>
            <person name="Kuo A."/>
            <person name="Liang C."/>
            <person name="Lipzen A."/>
            <person name="Lutzoni F."/>
            <person name="Magnuson J."/>
            <person name="Mondo S."/>
            <person name="Nolan M."/>
            <person name="Ohm R."/>
            <person name="Pangilinan J."/>
            <person name="Park H.-J."/>
            <person name="Ramirez L."/>
            <person name="Alfaro M."/>
            <person name="Sun H."/>
            <person name="Tritt A."/>
            <person name="Yoshinaga Y."/>
            <person name="Zwiers L.-H."/>
            <person name="Turgeon B."/>
            <person name="Goodwin S."/>
            <person name="Spatafora J."/>
            <person name="Crous P."/>
            <person name="Grigoriev I."/>
        </authorList>
    </citation>
    <scope>NUCLEOTIDE SEQUENCE</scope>
    <source>
        <strain evidence="2">CBS 123094</strain>
    </source>
</reference>
<name>A0A6A5WSN3_9PLEO</name>
<feature type="region of interest" description="Disordered" evidence="1">
    <location>
        <begin position="261"/>
        <end position="290"/>
    </location>
</feature>
<keyword evidence="3" id="KW-1185">Reference proteome</keyword>